<dbReference type="EMBL" id="QTSX02007170">
    <property type="protein sequence ID" value="KAJ9050154.1"/>
    <property type="molecule type" value="Genomic_DNA"/>
</dbReference>
<comment type="caution">
    <text evidence="1">The sequence shown here is derived from an EMBL/GenBank/DDBJ whole genome shotgun (WGS) entry which is preliminary data.</text>
</comment>
<proteinExistence type="predicted"/>
<accession>A0ACC2RJC3</accession>
<protein>
    <submittedName>
        <fullName evidence="1">Uncharacterized protein</fullName>
    </submittedName>
</protein>
<evidence type="ECO:0000313" key="2">
    <source>
        <dbReference type="Proteomes" id="UP001165960"/>
    </source>
</evidence>
<sequence>MSCDSDSFLFESDLENDDSYTYLSDNDNVMDLKREETKTSLEIQAHCLENQQLQEMQNEIVNSIASILGLTFDICRALLRGYYWDRERVIETVMDSPSKAYKVSSIENMLISSQVKFATKKKFLCDVCYNDARNQKTLTLQCGHEFCLDCHKAYYEQSISEGNTKKILCPGSCRTLVQDETLGKVVSPVLFSKFLKLQDDYFVDSNKNIKWCPFPDCKYALKYEATTSLSSIVPSVFCKSGHGFCFSCDLEEHMPCLCGYAKAWLKKAQDDSETSNWIISHTKVCPKCKAPIEKNGGCNRIVCGKCHFEFCWICMKSWSVHGYKGGCNAFKEVIGDKVLKSRANLEKYLHYHTRYANHIQSSKLDQKLYARTEENMEELQRTSSLSWIEVQFLKEAFNTLVKCRSILKWTYAFAYYLKGGNQKALFEDNQRDFEFATEALSGLLEENFEPKGLSQLKQNIQDKAKYVSQRREILLTLILQGYNDSIWEYTVNL</sequence>
<dbReference type="Proteomes" id="UP001165960">
    <property type="component" value="Unassembled WGS sequence"/>
</dbReference>
<gene>
    <name evidence="1" type="ORF">DSO57_1016982</name>
</gene>
<keyword evidence="2" id="KW-1185">Reference proteome</keyword>
<reference evidence="1" key="1">
    <citation type="submission" date="2022-04" db="EMBL/GenBank/DDBJ databases">
        <title>Genome of the entomopathogenic fungus Entomophthora muscae.</title>
        <authorList>
            <person name="Elya C."/>
            <person name="Lovett B.R."/>
            <person name="Lee E."/>
            <person name="Macias A.M."/>
            <person name="Hajek A.E."/>
            <person name="De Bivort B.L."/>
            <person name="Kasson M.T."/>
            <person name="De Fine Licht H.H."/>
            <person name="Stajich J.E."/>
        </authorList>
    </citation>
    <scope>NUCLEOTIDE SEQUENCE</scope>
    <source>
        <strain evidence="1">Berkeley</strain>
    </source>
</reference>
<organism evidence="1 2">
    <name type="scientific">Entomophthora muscae</name>
    <dbReference type="NCBI Taxonomy" id="34485"/>
    <lineage>
        <taxon>Eukaryota</taxon>
        <taxon>Fungi</taxon>
        <taxon>Fungi incertae sedis</taxon>
        <taxon>Zoopagomycota</taxon>
        <taxon>Entomophthoromycotina</taxon>
        <taxon>Entomophthoromycetes</taxon>
        <taxon>Entomophthorales</taxon>
        <taxon>Entomophthoraceae</taxon>
        <taxon>Entomophthora</taxon>
    </lineage>
</organism>
<evidence type="ECO:0000313" key="1">
    <source>
        <dbReference type="EMBL" id="KAJ9050154.1"/>
    </source>
</evidence>
<name>A0ACC2RJC3_9FUNG</name>